<keyword evidence="1" id="KW-0489">Methyltransferase</keyword>
<evidence type="ECO:0000259" key="4">
    <source>
        <dbReference type="Pfam" id="PF08241"/>
    </source>
</evidence>
<dbReference type="Proteomes" id="UP000077671">
    <property type="component" value="Unassembled WGS sequence"/>
</dbReference>
<dbReference type="CDD" id="cd02440">
    <property type="entry name" value="AdoMet_MTases"/>
    <property type="match status" value="1"/>
</dbReference>
<dbReference type="Pfam" id="PF08241">
    <property type="entry name" value="Methyltransf_11"/>
    <property type="match status" value="1"/>
</dbReference>
<dbReference type="GO" id="GO:0032259">
    <property type="term" value="P:methylation"/>
    <property type="evidence" value="ECO:0007669"/>
    <property type="project" value="UniProtKB-KW"/>
</dbReference>
<feature type="compositionally biased region" description="Basic and acidic residues" evidence="3">
    <location>
        <begin position="344"/>
        <end position="356"/>
    </location>
</feature>
<feature type="domain" description="Methyltransferase type 11" evidence="4">
    <location>
        <begin position="130"/>
        <end position="235"/>
    </location>
</feature>
<evidence type="ECO:0000256" key="2">
    <source>
        <dbReference type="ARBA" id="ARBA00022679"/>
    </source>
</evidence>
<accession>A0A8T8TNG2</accession>
<sequence length="427" mass="46511">MPGELDQSKMSSVRVVAETSHLLRWASRSRSWSVLNSTSPSRRPVANTSEACSSTHCWRRHYASATSPPASPPGTAPAPPQLFDRHAKLLQRSRAASQKDSAEVDYVREMIAESVGERVKDVKKRVEVLLDVGSGPGLVRGLLDAGRMGLRKVVLCDSSEAMLYRDAHLDSTFPFETERILLDEENPLLSSHQSPHLQEGSVDMIISANSLHWTNDLLGTLIQIRRLLKPDGVFIGAMVGGDTLFELRTSLQLAEMEREGGVSPRVSPMADSRDMASLLTRAGFTLPTVDVDELTVRYPSSMELMTDLRQMGESNAVAGRRATIHRDTLLASVAIYEALHKEGPTKFKTPDGEVHEIGGGGEGGPEKVELVGEDGYKEPEITEGVPATFNIIYMIGWAPSDTQRKPLSRGSAKTSLKDVLDGPTASS</sequence>
<dbReference type="AlphaFoldDB" id="A0A8T8TNG2"/>
<dbReference type="PANTHER" id="PTHR13090:SF1">
    <property type="entry name" value="ARGININE-HYDROXYLASE NDUFAF5, MITOCHONDRIAL"/>
    <property type="match status" value="1"/>
</dbReference>
<dbReference type="GO" id="GO:0032981">
    <property type="term" value="P:mitochondrial respiratory chain complex I assembly"/>
    <property type="evidence" value="ECO:0007669"/>
    <property type="project" value="TreeGrafter"/>
</dbReference>
<dbReference type="InterPro" id="IPR013216">
    <property type="entry name" value="Methyltransf_11"/>
</dbReference>
<name>A0A8T8TNG2_9BASI</name>
<dbReference type="GO" id="GO:0008757">
    <property type="term" value="F:S-adenosylmethionine-dependent methyltransferase activity"/>
    <property type="evidence" value="ECO:0007669"/>
    <property type="project" value="InterPro"/>
</dbReference>
<reference evidence="5" key="2">
    <citation type="journal article" date="2019" name="IMA Fungus">
        <title>Genome sequencing and comparison of five Tilletia species to identify candidate genes for the detection of regulated species infecting wheat.</title>
        <authorList>
            <person name="Nguyen H.D.T."/>
            <person name="Sultana T."/>
            <person name="Kesanakurti P."/>
            <person name="Hambleton S."/>
        </authorList>
    </citation>
    <scope>NUCLEOTIDE SEQUENCE</scope>
    <source>
        <strain evidence="5">DAOMC 238032</strain>
    </source>
</reference>
<keyword evidence="2" id="KW-0808">Transferase</keyword>
<dbReference type="PANTHER" id="PTHR13090">
    <property type="entry name" value="ARGININE-HYDROXYLASE NDUFAF5, MITOCHONDRIAL"/>
    <property type="match status" value="1"/>
</dbReference>
<dbReference type="GO" id="GO:0005739">
    <property type="term" value="C:mitochondrion"/>
    <property type="evidence" value="ECO:0007669"/>
    <property type="project" value="TreeGrafter"/>
</dbReference>
<feature type="region of interest" description="Disordered" evidence="3">
    <location>
        <begin position="344"/>
        <end position="366"/>
    </location>
</feature>
<evidence type="ECO:0000313" key="5">
    <source>
        <dbReference type="EMBL" id="KAE8262759.1"/>
    </source>
</evidence>
<dbReference type="InterPro" id="IPR050602">
    <property type="entry name" value="Malonyl-ACP_OMT"/>
</dbReference>
<gene>
    <name evidence="5" type="ORF">A4X03_0g2203</name>
</gene>
<dbReference type="EMBL" id="LWDD02000204">
    <property type="protein sequence ID" value="KAE8262759.1"/>
    <property type="molecule type" value="Genomic_DNA"/>
</dbReference>
<dbReference type="SUPFAM" id="SSF53335">
    <property type="entry name" value="S-adenosyl-L-methionine-dependent methyltransferases"/>
    <property type="match status" value="1"/>
</dbReference>
<dbReference type="InterPro" id="IPR029063">
    <property type="entry name" value="SAM-dependent_MTases_sf"/>
</dbReference>
<dbReference type="Gene3D" id="3.40.50.150">
    <property type="entry name" value="Vaccinia Virus protein VP39"/>
    <property type="match status" value="1"/>
</dbReference>
<organism evidence="5 6">
    <name type="scientific">Tilletia caries</name>
    <name type="common">wheat bunt fungus</name>
    <dbReference type="NCBI Taxonomy" id="13290"/>
    <lineage>
        <taxon>Eukaryota</taxon>
        <taxon>Fungi</taxon>
        <taxon>Dikarya</taxon>
        <taxon>Basidiomycota</taxon>
        <taxon>Ustilaginomycotina</taxon>
        <taxon>Exobasidiomycetes</taxon>
        <taxon>Tilletiales</taxon>
        <taxon>Tilletiaceae</taxon>
        <taxon>Tilletia</taxon>
    </lineage>
</organism>
<protein>
    <recommendedName>
        <fullName evidence="4">Methyltransferase type 11 domain-containing protein</fullName>
    </recommendedName>
</protein>
<proteinExistence type="predicted"/>
<comment type="caution">
    <text evidence="5">The sequence shown here is derived from an EMBL/GenBank/DDBJ whole genome shotgun (WGS) entry which is preliminary data.</text>
</comment>
<feature type="region of interest" description="Disordered" evidence="3">
    <location>
        <begin position="401"/>
        <end position="427"/>
    </location>
</feature>
<evidence type="ECO:0000256" key="3">
    <source>
        <dbReference type="SAM" id="MobiDB-lite"/>
    </source>
</evidence>
<reference evidence="5" key="1">
    <citation type="submission" date="2016-04" db="EMBL/GenBank/DDBJ databases">
        <authorList>
            <person name="Nguyen H.D."/>
            <person name="Kesanakurti P."/>
            <person name="Cullis J."/>
            <person name="Levesque C.A."/>
            <person name="Hambleton S."/>
        </authorList>
    </citation>
    <scope>NUCLEOTIDE SEQUENCE</scope>
    <source>
        <strain evidence="5">DAOMC 238032</strain>
    </source>
</reference>
<evidence type="ECO:0000313" key="6">
    <source>
        <dbReference type="Proteomes" id="UP000077671"/>
    </source>
</evidence>
<evidence type="ECO:0000256" key="1">
    <source>
        <dbReference type="ARBA" id="ARBA00022603"/>
    </source>
</evidence>